<gene>
    <name evidence="2" type="ORF">QWY31_10225</name>
</gene>
<dbReference type="Proteomes" id="UP001168552">
    <property type="component" value="Unassembled WGS sequence"/>
</dbReference>
<keyword evidence="3" id="KW-1185">Reference proteome</keyword>
<reference evidence="2" key="1">
    <citation type="submission" date="2023-06" db="EMBL/GenBank/DDBJ databases">
        <title>Cytophagales bacterium Strain LB-30, isolated from soil.</title>
        <authorList>
            <person name="Liu B."/>
        </authorList>
    </citation>
    <scope>NUCLEOTIDE SEQUENCE</scope>
    <source>
        <strain evidence="2">LB-30</strain>
    </source>
</reference>
<accession>A0ABT8F5Y1</accession>
<evidence type="ECO:0008006" key="4">
    <source>
        <dbReference type="Google" id="ProtNLM"/>
    </source>
</evidence>
<keyword evidence="1" id="KW-0732">Signal</keyword>
<name>A0ABT8F5Y1_9BACT</name>
<dbReference type="PROSITE" id="PS51257">
    <property type="entry name" value="PROKAR_LIPOPROTEIN"/>
    <property type="match status" value="1"/>
</dbReference>
<evidence type="ECO:0000313" key="2">
    <source>
        <dbReference type="EMBL" id="MDN4165882.1"/>
    </source>
</evidence>
<sequence length="180" mass="20336">MKKIARSFLIITLLSTSLTACFEQNAEQSTDPPISNISIVGEWKVNINEVRLFLNNTPMQEYLVEELHFTDSVAADLYWAKVADLLYSNDDTLSIVFNDNLSFTIYSLEESIGSGSYELNTDGSTLTLLENGEESVFMVSYLQANHLKLQHTQEGEEDVNEDGTNETLKVEIDMDLFKMD</sequence>
<dbReference type="RefSeq" id="WP_320004413.1">
    <property type="nucleotide sequence ID" value="NZ_JAUHJS010000004.1"/>
</dbReference>
<protein>
    <recommendedName>
        <fullName evidence="4">Lipocalin-like domain-containing protein</fullName>
    </recommendedName>
</protein>
<feature type="signal peptide" evidence="1">
    <location>
        <begin position="1"/>
        <end position="20"/>
    </location>
</feature>
<comment type="caution">
    <text evidence="2">The sequence shown here is derived from an EMBL/GenBank/DDBJ whole genome shotgun (WGS) entry which is preliminary data.</text>
</comment>
<organism evidence="2 3">
    <name type="scientific">Shiella aurantiaca</name>
    <dbReference type="NCBI Taxonomy" id="3058365"/>
    <lineage>
        <taxon>Bacteria</taxon>
        <taxon>Pseudomonadati</taxon>
        <taxon>Bacteroidota</taxon>
        <taxon>Cytophagia</taxon>
        <taxon>Cytophagales</taxon>
        <taxon>Shiellaceae</taxon>
        <taxon>Shiella</taxon>
    </lineage>
</organism>
<evidence type="ECO:0000256" key="1">
    <source>
        <dbReference type="SAM" id="SignalP"/>
    </source>
</evidence>
<proteinExistence type="predicted"/>
<feature type="chain" id="PRO_5047099414" description="Lipocalin-like domain-containing protein" evidence="1">
    <location>
        <begin position="21"/>
        <end position="180"/>
    </location>
</feature>
<evidence type="ECO:0000313" key="3">
    <source>
        <dbReference type="Proteomes" id="UP001168552"/>
    </source>
</evidence>
<dbReference type="EMBL" id="JAUHJS010000004">
    <property type="protein sequence ID" value="MDN4165882.1"/>
    <property type="molecule type" value="Genomic_DNA"/>
</dbReference>